<proteinExistence type="predicted"/>
<evidence type="ECO:0000313" key="2">
    <source>
        <dbReference type="EMBL" id="OXA64994.1"/>
    </source>
</evidence>
<gene>
    <name evidence="2" type="ORF">Fcan01_00143</name>
</gene>
<name>A0A226F6C2_FOLCA</name>
<accession>A0A226F6C2</accession>
<evidence type="ECO:0000313" key="3">
    <source>
        <dbReference type="Proteomes" id="UP000198287"/>
    </source>
</evidence>
<keyword evidence="3" id="KW-1185">Reference proteome</keyword>
<feature type="transmembrane region" description="Helical" evidence="1">
    <location>
        <begin position="205"/>
        <end position="225"/>
    </location>
</feature>
<dbReference type="EMBL" id="LNIX01000001">
    <property type="protein sequence ID" value="OXA64994.1"/>
    <property type="molecule type" value="Genomic_DNA"/>
</dbReference>
<feature type="transmembrane region" description="Helical" evidence="1">
    <location>
        <begin position="183"/>
        <end position="200"/>
    </location>
</feature>
<protein>
    <submittedName>
        <fullName evidence="2">Uncharacterized protein</fullName>
    </submittedName>
</protein>
<dbReference type="AlphaFoldDB" id="A0A226F6C2"/>
<evidence type="ECO:0000256" key="1">
    <source>
        <dbReference type="SAM" id="Phobius"/>
    </source>
</evidence>
<feature type="transmembrane region" description="Helical" evidence="1">
    <location>
        <begin position="50"/>
        <end position="71"/>
    </location>
</feature>
<keyword evidence="1" id="KW-0472">Membrane</keyword>
<sequence length="427" mass="48666">MWTDQATIIFKRCILATQLSSCFTSYVLGWDEKSGKAFPASPRHHRAYKILTLVMTLVIQPILWLRCYHLARELNRDLTHACIAYVAAALFAGALPFLWYFLGKERPQEFIASYESVFNGNKFMEELAPTKQQPNLTATNLADRFAKCLTYLIPIGIMSLVIFYSEHNPFYAFLRDVTNFESVIFKVSLWTLTAILSFIATSVAFLANAIGLFGVANGIIVLYLWSLRVNELLVDTGFDVLIKIHKNLRVMCIIQEGLARDFISPCLHHPILVGESTVALYFLLKQFMKGGKVSMLVSAVAVSVIGAGFVNETFAIRYVAEASSAGKIFKREMMKKYGMDKYKRRVLRAMLPNCINLEFISSVDTIKNGIGMDYFIRYVERVVSHTMKKFNYNTYEIVISRMGYRLTSSGEIQTGNFPYVWDIPYYF</sequence>
<keyword evidence="1" id="KW-0812">Transmembrane</keyword>
<feature type="transmembrane region" description="Helical" evidence="1">
    <location>
        <begin position="296"/>
        <end position="320"/>
    </location>
</feature>
<keyword evidence="1" id="KW-1133">Transmembrane helix</keyword>
<comment type="caution">
    <text evidence="2">The sequence shown here is derived from an EMBL/GenBank/DDBJ whole genome shotgun (WGS) entry which is preliminary data.</text>
</comment>
<reference evidence="2 3" key="1">
    <citation type="submission" date="2015-12" db="EMBL/GenBank/DDBJ databases">
        <title>The genome of Folsomia candida.</title>
        <authorList>
            <person name="Faddeeva A."/>
            <person name="Derks M.F."/>
            <person name="Anvar Y."/>
            <person name="Smit S."/>
            <person name="Van Straalen N."/>
            <person name="Roelofs D."/>
        </authorList>
    </citation>
    <scope>NUCLEOTIDE SEQUENCE [LARGE SCALE GENOMIC DNA]</scope>
    <source>
        <strain evidence="2 3">VU population</strain>
        <tissue evidence="2">Whole body</tissue>
    </source>
</reference>
<feature type="transmembrane region" description="Helical" evidence="1">
    <location>
        <begin position="83"/>
        <end position="102"/>
    </location>
</feature>
<feature type="transmembrane region" description="Helical" evidence="1">
    <location>
        <begin position="145"/>
        <end position="163"/>
    </location>
</feature>
<organism evidence="2 3">
    <name type="scientific">Folsomia candida</name>
    <name type="common">Springtail</name>
    <dbReference type="NCBI Taxonomy" id="158441"/>
    <lineage>
        <taxon>Eukaryota</taxon>
        <taxon>Metazoa</taxon>
        <taxon>Ecdysozoa</taxon>
        <taxon>Arthropoda</taxon>
        <taxon>Hexapoda</taxon>
        <taxon>Collembola</taxon>
        <taxon>Entomobryomorpha</taxon>
        <taxon>Isotomoidea</taxon>
        <taxon>Isotomidae</taxon>
        <taxon>Proisotominae</taxon>
        <taxon>Folsomia</taxon>
    </lineage>
</organism>
<dbReference type="Proteomes" id="UP000198287">
    <property type="component" value="Unassembled WGS sequence"/>
</dbReference>